<evidence type="ECO:0000313" key="3">
    <source>
        <dbReference type="EMBL" id="MBD1389495.1"/>
    </source>
</evidence>
<dbReference type="InterPro" id="IPR036249">
    <property type="entry name" value="Thioredoxin-like_sf"/>
</dbReference>
<dbReference type="AlphaFoldDB" id="A0A8J6QH63"/>
<sequence length="325" mass="36003">MKFSMAALGLTLLCASALATDNLTAYPEPEGYYWYSTEPTPEKKSEPEKIPPSPASPAAPAPPTKIDTAWLRERLPKMLDAAIDNPTDANIASYFIAQRVAADMSSRFQDATREFFMFNPEMSEDNRRPSSNFVLNQTHEQRMSDTKEVMADLGSKTGLWAFMSSTCGFCLKQVPALRMLKDSYNLPIVLISMDGNIVPGTEDFDWSFDNGLMAKRYQVQYTPSLFLVDQFNGTSQPLQPGLRSFGNIMQTIAYAARRKGWIDANQFNAMRPVKQYSVLDGSGVIELDADVASDPEQFSEALLQRLQGTPIPGTAPTNSPTQGTF</sequence>
<feature type="chain" id="PRO_5035192221" evidence="2">
    <location>
        <begin position="20"/>
        <end position="325"/>
    </location>
</feature>
<reference evidence="3" key="1">
    <citation type="submission" date="2020-09" db="EMBL/GenBank/DDBJ databases">
        <title>A novel bacterium of genus Neiella, isolated from South China Sea.</title>
        <authorList>
            <person name="Huang H."/>
            <person name="Mo K."/>
            <person name="Hu Y."/>
        </authorList>
    </citation>
    <scope>NUCLEOTIDE SEQUENCE</scope>
    <source>
        <strain evidence="3">HB171785</strain>
    </source>
</reference>
<evidence type="ECO:0000313" key="4">
    <source>
        <dbReference type="Proteomes" id="UP000638014"/>
    </source>
</evidence>
<dbReference type="EMBL" id="JACXAF010000009">
    <property type="protein sequence ID" value="MBD1389495.1"/>
    <property type="molecule type" value="Genomic_DNA"/>
</dbReference>
<feature type="region of interest" description="Disordered" evidence="1">
    <location>
        <begin position="37"/>
        <end position="64"/>
    </location>
</feature>
<dbReference type="SUPFAM" id="SSF52833">
    <property type="entry name" value="Thioredoxin-like"/>
    <property type="match status" value="1"/>
</dbReference>
<feature type="signal peptide" evidence="2">
    <location>
        <begin position="1"/>
        <end position="19"/>
    </location>
</feature>
<comment type="caution">
    <text evidence="3">The sequence shown here is derived from an EMBL/GenBank/DDBJ whole genome shotgun (WGS) entry which is preliminary data.</text>
</comment>
<dbReference type="Gene3D" id="3.40.30.10">
    <property type="entry name" value="Glutaredoxin"/>
    <property type="match status" value="1"/>
</dbReference>
<keyword evidence="2" id="KW-0732">Signal</keyword>
<dbReference type="InterPro" id="IPR039555">
    <property type="entry name" value="TraF/TrbB"/>
</dbReference>
<accession>A0A8J6QH63</accession>
<organism evidence="3 4">
    <name type="scientific">Neiella litorisoli</name>
    <dbReference type="NCBI Taxonomy" id="2771431"/>
    <lineage>
        <taxon>Bacteria</taxon>
        <taxon>Pseudomonadati</taxon>
        <taxon>Pseudomonadota</taxon>
        <taxon>Gammaproteobacteria</taxon>
        <taxon>Alteromonadales</taxon>
        <taxon>Echinimonadaceae</taxon>
        <taxon>Neiella</taxon>
    </lineage>
</organism>
<gene>
    <name evidence="3" type="primary">traF</name>
    <name evidence="3" type="ORF">IC617_08650</name>
</gene>
<protein>
    <submittedName>
        <fullName evidence="3">Conjugal transfer protein TraF</fullName>
    </submittedName>
</protein>
<dbReference type="Pfam" id="PF13728">
    <property type="entry name" value="TraF"/>
    <property type="match status" value="1"/>
</dbReference>
<feature type="compositionally biased region" description="Pro residues" evidence="1">
    <location>
        <begin position="50"/>
        <end position="63"/>
    </location>
</feature>
<proteinExistence type="predicted"/>
<evidence type="ECO:0000256" key="2">
    <source>
        <dbReference type="SAM" id="SignalP"/>
    </source>
</evidence>
<name>A0A8J6QH63_9GAMM</name>
<dbReference type="RefSeq" id="WP_191144601.1">
    <property type="nucleotide sequence ID" value="NZ_JACXAF010000009.1"/>
</dbReference>
<dbReference type="Proteomes" id="UP000638014">
    <property type="component" value="Unassembled WGS sequence"/>
</dbReference>
<keyword evidence="4" id="KW-1185">Reference proteome</keyword>
<feature type="compositionally biased region" description="Basic and acidic residues" evidence="1">
    <location>
        <begin position="40"/>
        <end position="49"/>
    </location>
</feature>
<evidence type="ECO:0000256" key="1">
    <source>
        <dbReference type="SAM" id="MobiDB-lite"/>
    </source>
</evidence>